<feature type="region of interest" description="Disordered" evidence="1">
    <location>
        <begin position="1"/>
        <end position="33"/>
    </location>
</feature>
<dbReference type="AlphaFoldDB" id="A0A0V1LAU5"/>
<name>A0A0V1LAU5_9BILA</name>
<dbReference type="EMBL" id="JYDW01000091">
    <property type="protein sequence ID" value="KRZ56570.1"/>
    <property type="molecule type" value="Genomic_DNA"/>
</dbReference>
<keyword evidence="3" id="KW-1185">Reference proteome</keyword>
<protein>
    <submittedName>
        <fullName evidence="2">Uncharacterized protein</fullName>
    </submittedName>
</protein>
<organism evidence="2 3">
    <name type="scientific">Trichinella nativa</name>
    <dbReference type="NCBI Taxonomy" id="6335"/>
    <lineage>
        <taxon>Eukaryota</taxon>
        <taxon>Metazoa</taxon>
        <taxon>Ecdysozoa</taxon>
        <taxon>Nematoda</taxon>
        <taxon>Enoplea</taxon>
        <taxon>Dorylaimia</taxon>
        <taxon>Trichinellida</taxon>
        <taxon>Trichinellidae</taxon>
        <taxon>Trichinella</taxon>
    </lineage>
</organism>
<accession>A0A0V1LAU5</accession>
<comment type="caution">
    <text evidence="2">The sequence shown here is derived from an EMBL/GenBank/DDBJ whole genome shotgun (WGS) entry which is preliminary data.</text>
</comment>
<evidence type="ECO:0000313" key="2">
    <source>
        <dbReference type="EMBL" id="KRZ56570.1"/>
    </source>
</evidence>
<feature type="compositionally biased region" description="Polar residues" evidence="1">
    <location>
        <begin position="1"/>
        <end position="11"/>
    </location>
</feature>
<gene>
    <name evidence="2" type="ORF">T02_3045</name>
</gene>
<reference evidence="2 3" key="1">
    <citation type="submission" date="2015-05" db="EMBL/GenBank/DDBJ databases">
        <title>Evolution of Trichinella species and genotypes.</title>
        <authorList>
            <person name="Korhonen P.K."/>
            <person name="Edoardo P."/>
            <person name="Giuseppe L.R."/>
            <person name="Gasser R.B."/>
        </authorList>
    </citation>
    <scope>NUCLEOTIDE SEQUENCE [LARGE SCALE GENOMIC DNA]</scope>
    <source>
        <strain evidence="2">ISS10</strain>
    </source>
</reference>
<sequence length="65" mass="7018">MSTTIVPLTQCGSGGGYSSPFEEENETGNFPSTDTDLSCEILFHRRNSGSQISNIRLMAANSTRC</sequence>
<evidence type="ECO:0000313" key="3">
    <source>
        <dbReference type="Proteomes" id="UP000054721"/>
    </source>
</evidence>
<proteinExistence type="predicted"/>
<evidence type="ECO:0000256" key="1">
    <source>
        <dbReference type="SAM" id="MobiDB-lite"/>
    </source>
</evidence>
<dbReference type="Proteomes" id="UP000054721">
    <property type="component" value="Unassembled WGS sequence"/>
</dbReference>